<evidence type="ECO:0000256" key="1">
    <source>
        <dbReference type="PROSITE-ProRule" id="PRU00497"/>
    </source>
</evidence>
<accession>A0A9J6CMM4</accession>
<proteinExistence type="predicted"/>
<dbReference type="Proteomes" id="UP001107558">
    <property type="component" value="Chromosome 1"/>
</dbReference>
<name>A0A9J6CMM4_POLVA</name>
<dbReference type="Pfam" id="PF00379">
    <property type="entry name" value="Chitin_bind_4"/>
    <property type="match status" value="1"/>
</dbReference>
<dbReference type="GO" id="GO:0042302">
    <property type="term" value="F:structural constituent of cuticle"/>
    <property type="evidence" value="ECO:0007669"/>
    <property type="project" value="UniProtKB-UniRule"/>
</dbReference>
<organism evidence="3 4">
    <name type="scientific">Polypedilum vanderplanki</name>
    <name type="common">Sleeping chironomid midge</name>
    <dbReference type="NCBI Taxonomy" id="319348"/>
    <lineage>
        <taxon>Eukaryota</taxon>
        <taxon>Metazoa</taxon>
        <taxon>Ecdysozoa</taxon>
        <taxon>Arthropoda</taxon>
        <taxon>Hexapoda</taxon>
        <taxon>Insecta</taxon>
        <taxon>Pterygota</taxon>
        <taxon>Neoptera</taxon>
        <taxon>Endopterygota</taxon>
        <taxon>Diptera</taxon>
        <taxon>Nematocera</taxon>
        <taxon>Chironomoidea</taxon>
        <taxon>Chironomidae</taxon>
        <taxon>Chironominae</taxon>
        <taxon>Polypedilum</taxon>
        <taxon>Polypedilum</taxon>
    </lineage>
</organism>
<evidence type="ECO:0000313" key="4">
    <source>
        <dbReference type="Proteomes" id="UP001107558"/>
    </source>
</evidence>
<dbReference type="EMBL" id="JADBJN010000001">
    <property type="protein sequence ID" value="KAG5682875.1"/>
    <property type="molecule type" value="Genomic_DNA"/>
</dbReference>
<reference evidence="3" key="1">
    <citation type="submission" date="2021-03" db="EMBL/GenBank/DDBJ databases">
        <title>Chromosome level genome of the anhydrobiotic midge Polypedilum vanderplanki.</title>
        <authorList>
            <person name="Yoshida Y."/>
            <person name="Kikawada T."/>
            <person name="Gusev O."/>
        </authorList>
    </citation>
    <scope>NUCLEOTIDE SEQUENCE</scope>
    <source>
        <strain evidence="3">NIAS01</strain>
        <tissue evidence="3">Whole body or cell culture</tissue>
    </source>
</reference>
<dbReference type="AlphaFoldDB" id="A0A9J6CMM4"/>
<evidence type="ECO:0000256" key="2">
    <source>
        <dbReference type="SAM" id="Coils"/>
    </source>
</evidence>
<dbReference type="InterPro" id="IPR000618">
    <property type="entry name" value="Insect_cuticle"/>
</dbReference>
<dbReference type="PROSITE" id="PS51155">
    <property type="entry name" value="CHIT_BIND_RR_2"/>
    <property type="match status" value="1"/>
</dbReference>
<keyword evidence="4" id="KW-1185">Reference proteome</keyword>
<keyword evidence="1" id="KW-0193">Cuticle</keyword>
<sequence length="941" mass="107430">MVAVVHIALAVKPANYIEKPKVPDKYPPKYEYNYFIANRNNHAAQGHKEIRNGDNTAGNYFVNLPKGESKTLVNYIANEWGFFPIQRYISHGPHHRVSGHFALGQHAIERLNETSLNTNEILIAAAQKQQELPAVDKQINTKLYPLQQQANADQIQLIPTLHQIRQPQIPLVYQQHQPQQIPLIYEYAPQHQPHMNYFYQHSRPQDVIYHQQPIVSMAQLQEHPTIVPIEQQPVQVQEQIEILPQLPQQEIKSNGNLLKVQDDLKESNNNAATLNQEIAKIKDDQAKIEEAQFEAPIVVKDENILPNNEETVIVQQKSKPIKSYQPQKPQINVQILDQIDASTPKINHYQIIEERDQDLLGSNPPEQKEAPSRAFLRNFKKFHEQSMTTTVRPIQSTTPCCNTCCKNGNEGKTVAITQRPISSNFLAPVHAGVLLTKEKLDDCIDGHKSKEQKTIVEVKKNINVVVTKRPPVYGDRIFIESTPASVKPVTVTYKQQPVTITYQQQQTITSSPPRPIFIEKSTPAPTVFTQPIVVEKVVEKQVDRPVFIKSPPEVIEKVVHKPIVKTVEKPIFIEKVVKEPYEVQKIVDRPVFIKTPPEIVKEPVIVEKAVIKEVKVPVEKTVFVQSLPETKIVQQPVIQTVEKPVYIEKIVKEPYEVQKIVEIERPVEKIVEKPVIHEVEKIVDRPVIQEIEKPVYIEKIVDRPIEKFIDRPIPVPVPYAVPFEKHIFHKPDFHVVAKAVPTKHKLFDFDALLRFLTKKEEVKHIYVPATPQHQLSQLNKHQLINTATTYSTIEPIKESASFLDYSRYATSHLNPIKPVYGVPSTTTLLKPITYSSPDPYAPSYNTHQAVASVPQSWVNGDSITAQSQTSYIHKDNYVGPTPYWEDYWANNAVSTKDGIKFRRHVENGRSLRIEYGGFLPKMNPSVEIDENGKPIKKEGET</sequence>
<dbReference type="OrthoDB" id="371494at2759"/>
<keyword evidence="2" id="KW-0175">Coiled coil</keyword>
<evidence type="ECO:0000313" key="3">
    <source>
        <dbReference type="EMBL" id="KAG5682875.1"/>
    </source>
</evidence>
<gene>
    <name evidence="3" type="ORF">PVAND_012194</name>
</gene>
<feature type="coiled-coil region" evidence="2">
    <location>
        <begin position="257"/>
        <end position="294"/>
    </location>
</feature>
<protein>
    <submittedName>
        <fullName evidence="3">Uncharacterized protein</fullName>
    </submittedName>
</protein>
<comment type="caution">
    <text evidence="3">The sequence shown here is derived from an EMBL/GenBank/DDBJ whole genome shotgun (WGS) entry which is preliminary data.</text>
</comment>